<dbReference type="Proteomes" id="UP001501319">
    <property type="component" value="Unassembled WGS sequence"/>
</dbReference>
<keyword evidence="3" id="KW-1185">Reference proteome</keyword>
<dbReference type="RefSeq" id="WP_344114257.1">
    <property type="nucleotide sequence ID" value="NZ_BAAANE010000008.1"/>
</dbReference>
<dbReference type="EMBL" id="BAAANE010000008">
    <property type="protein sequence ID" value="GAA1650644.1"/>
    <property type="molecule type" value="Genomic_DNA"/>
</dbReference>
<comment type="caution">
    <text evidence="2">The sequence shown here is derived from an EMBL/GenBank/DDBJ whole genome shotgun (WGS) entry which is preliminary data.</text>
</comment>
<gene>
    <name evidence="2" type="ORF">GCM10009744_47820</name>
</gene>
<sequence length="180" mass="20370">MADQTAWAVVAAFVTGAGLDALRGSIASRHAKKARAAERDSLFDDRQADFERNTLLEYEQVIEKLTRLTARVHLAYEKEYRSTGHFARSQLPDELGGDTGREISEECSRLSSRIIDDDIRTLASKLQGMCRAVIHTFQCDEEIGGDVREQNRSEFNQAMSMALEMREAIGAKLRELYLRR</sequence>
<organism evidence="2 3">
    <name type="scientific">Kribbella alba</name>
    <dbReference type="NCBI Taxonomy" id="190197"/>
    <lineage>
        <taxon>Bacteria</taxon>
        <taxon>Bacillati</taxon>
        <taxon>Actinomycetota</taxon>
        <taxon>Actinomycetes</taxon>
        <taxon>Propionibacteriales</taxon>
        <taxon>Kribbellaceae</taxon>
        <taxon>Kribbella</taxon>
    </lineage>
</organism>
<keyword evidence="1" id="KW-0472">Membrane</keyword>
<reference evidence="2 3" key="1">
    <citation type="journal article" date="2019" name="Int. J. Syst. Evol. Microbiol.">
        <title>The Global Catalogue of Microorganisms (GCM) 10K type strain sequencing project: providing services to taxonomists for standard genome sequencing and annotation.</title>
        <authorList>
            <consortium name="The Broad Institute Genomics Platform"/>
            <consortium name="The Broad Institute Genome Sequencing Center for Infectious Disease"/>
            <person name="Wu L."/>
            <person name="Ma J."/>
        </authorList>
    </citation>
    <scope>NUCLEOTIDE SEQUENCE [LARGE SCALE GENOMIC DNA]</scope>
    <source>
        <strain evidence="2 3">JCM 14306</strain>
    </source>
</reference>
<keyword evidence="1" id="KW-1133">Transmembrane helix</keyword>
<evidence type="ECO:0000313" key="2">
    <source>
        <dbReference type="EMBL" id="GAA1650644.1"/>
    </source>
</evidence>
<evidence type="ECO:0000313" key="3">
    <source>
        <dbReference type="Proteomes" id="UP001501319"/>
    </source>
</evidence>
<evidence type="ECO:0000256" key="1">
    <source>
        <dbReference type="SAM" id="Phobius"/>
    </source>
</evidence>
<feature type="transmembrane region" description="Helical" evidence="1">
    <location>
        <begin position="6"/>
        <end position="26"/>
    </location>
</feature>
<proteinExistence type="predicted"/>
<protein>
    <submittedName>
        <fullName evidence="2">Uncharacterized protein</fullName>
    </submittedName>
</protein>
<name>A0ABN2FK06_9ACTN</name>
<accession>A0ABN2FK06</accession>
<keyword evidence="1" id="KW-0812">Transmembrane</keyword>